<proteinExistence type="predicted"/>
<accession>A0A317YHG9</accession>
<comment type="caution">
    <text evidence="1">The sequence shown here is derived from an EMBL/GenBank/DDBJ whole genome shotgun (WGS) entry which is preliminary data.</text>
</comment>
<name>A0A317YHG9_MAIZE</name>
<gene>
    <name evidence="1" type="ORF">Zm00014a_033455</name>
</gene>
<protein>
    <submittedName>
        <fullName evidence="1">Uncharacterized protein</fullName>
    </submittedName>
</protein>
<organism evidence="1">
    <name type="scientific">Zea mays</name>
    <name type="common">Maize</name>
    <dbReference type="NCBI Taxonomy" id="4577"/>
    <lineage>
        <taxon>Eukaryota</taxon>
        <taxon>Viridiplantae</taxon>
        <taxon>Streptophyta</taxon>
        <taxon>Embryophyta</taxon>
        <taxon>Tracheophyta</taxon>
        <taxon>Spermatophyta</taxon>
        <taxon>Magnoliopsida</taxon>
        <taxon>Liliopsida</taxon>
        <taxon>Poales</taxon>
        <taxon>Poaceae</taxon>
        <taxon>PACMAD clade</taxon>
        <taxon>Panicoideae</taxon>
        <taxon>Andropogonodae</taxon>
        <taxon>Andropogoneae</taxon>
        <taxon>Tripsacinae</taxon>
        <taxon>Zea</taxon>
    </lineage>
</organism>
<sequence length="215" mass="24044">MSLLSAASTCCRAFYAHRLAWRDAVGEDVQADMLAPVLLQQAVIHRARAQDTPWIKGYFSSRRLRRSCTSCGSIRFHRSGKIKQKFGIVSSEDMAEHAYEDRYANVDLVCALCDNGGKIVRYANVDLVCALCDNGGEIVRPQFVLWFIVVQLSKMKFNAYGLNCLGVEYIAGDEQQPWGGCVLSLSVPTLLEYWANDKWTTSSPFIREAGGLLLY</sequence>
<evidence type="ECO:0000313" key="1">
    <source>
        <dbReference type="EMBL" id="PWZ57980.1"/>
    </source>
</evidence>
<dbReference type="AlphaFoldDB" id="A0A317YHG9"/>
<reference evidence="1" key="1">
    <citation type="journal article" date="2018" name="Nat. Genet.">
        <title>Extensive intraspecific gene order and gene structural variations between Mo17 and other maize genomes.</title>
        <authorList>
            <person name="Sun S."/>
            <person name="Zhou Y."/>
            <person name="Chen J."/>
            <person name="Shi J."/>
            <person name="Zhao H."/>
            <person name="Zhao H."/>
            <person name="Song W."/>
            <person name="Zhang M."/>
            <person name="Cui Y."/>
            <person name="Dong X."/>
            <person name="Liu H."/>
            <person name="Ma X."/>
            <person name="Jiao Y."/>
            <person name="Wang B."/>
            <person name="Wei X."/>
            <person name="Stein J.C."/>
            <person name="Glaubitz J.C."/>
            <person name="Lu F."/>
            <person name="Yu G."/>
            <person name="Liang C."/>
            <person name="Fengler K."/>
            <person name="Li B."/>
            <person name="Rafalski A."/>
            <person name="Schnable P.S."/>
            <person name="Ware D.H."/>
            <person name="Buckler E.S."/>
            <person name="Lai J."/>
        </authorList>
    </citation>
    <scope>NUCLEOTIDE SEQUENCE [LARGE SCALE GENOMIC DNA]</scope>
    <source>
        <tissue evidence="1">Seedling</tissue>
    </source>
</reference>
<dbReference type="EMBL" id="NCVQ01000001">
    <property type="protein sequence ID" value="PWZ57980.1"/>
    <property type="molecule type" value="Genomic_DNA"/>
</dbReference>
<dbReference type="Proteomes" id="UP000251960">
    <property type="component" value="Chromosome 1"/>
</dbReference>